<keyword evidence="1" id="KW-0732">Signal</keyword>
<evidence type="ECO:0008006" key="4">
    <source>
        <dbReference type="Google" id="ProtNLM"/>
    </source>
</evidence>
<protein>
    <recommendedName>
        <fullName evidence="4">Lipoprotein</fullName>
    </recommendedName>
</protein>
<evidence type="ECO:0000256" key="1">
    <source>
        <dbReference type="SAM" id="SignalP"/>
    </source>
</evidence>
<reference evidence="3" key="1">
    <citation type="journal article" date="2019" name="Int. J. Syst. Evol. Microbiol.">
        <title>The Global Catalogue of Microorganisms (GCM) 10K type strain sequencing project: providing services to taxonomists for standard genome sequencing and annotation.</title>
        <authorList>
            <consortium name="The Broad Institute Genomics Platform"/>
            <consortium name="The Broad Institute Genome Sequencing Center for Infectious Disease"/>
            <person name="Wu L."/>
            <person name="Ma J."/>
        </authorList>
    </citation>
    <scope>NUCLEOTIDE SEQUENCE [LARGE SCALE GENOMIC DNA]</scope>
    <source>
        <strain evidence="3">KCTC 33842</strain>
    </source>
</reference>
<dbReference type="RefSeq" id="WP_386845430.1">
    <property type="nucleotide sequence ID" value="NZ_JBHUMK010000043.1"/>
</dbReference>
<keyword evidence="3" id="KW-1185">Reference proteome</keyword>
<evidence type="ECO:0000313" key="3">
    <source>
        <dbReference type="Proteomes" id="UP001597475"/>
    </source>
</evidence>
<feature type="signal peptide" evidence="1">
    <location>
        <begin position="1"/>
        <end position="22"/>
    </location>
</feature>
<organism evidence="2 3">
    <name type="scientific">Deinococcus taklimakanensis</name>
    <dbReference type="NCBI Taxonomy" id="536443"/>
    <lineage>
        <taxon>Bacteria</taxon>
        <taxon>Thermotogati</taxon>
        <taxon>Deinococcota</taxon>
        <taxon>Deinococci</taxon>
        <taxon>Deinococcales</taxon>
        <taxon>Deinococcaceae</taxon>
        <taxon>Deinococcus</taxon>
    </lineage>
</organism>
<dbReference type="EMBL" id="JBHUMK010000043">
    <property type="protein sequence ID" value="MFD2609789.1"/>
    <property type="molecule type" value="Genomic_DNA"/>
</dbReference>
<sequence length="132" mass="13439">MKKMLLPVLALALSACTMTTPASPPLPASGVTGTWQGTASAFYLKAQLTADLALQDTPNPGDFTGTLKIASPEFTGTVRGNVNTGEIVATSGTDSVSCNGKFTQTENGGGRYDGSCAYSGVSGSVVLTRQSK</sequence>
<proteinExistence type="predicted"/>
<dbReference type="Proteomes" id="UP001597475">
    <property type="component" value="Unassembled WGS sequence"/>
</dbReference>
<name>A0ABW5P3U4_9DEIO</name>
<dbReference type="PROSITE" id="PS51257">
    <property type="entry name" value="PROKAR_LIPOPROTEIN"/>
    <property type="match status" value="1"/>
</dbReference>
<evidence type="ECO:0000313" key="2">
    <source>
        <dbReference type="EMBL" id="MFD2609789.1"/>
    </source>
</evidence>
<feature type="chain" id="PRO_5045851805" description="Lipoprotein" evidence="1">
    <location>
        <begin position="23"/>
        <end position="132"/>
    </location>
</feature>
<accession>A0ABW5P3U4</accession>
<comment type="caution">
    <text evidence="2">The sequence shown here is derived from an EMBL/GenBank/DDBJ whole genome shotgun (WGS) entry which is preliminary data.</text>
</comment>
<gene>
    <name evidence="2" type="ORF">ACFSR9_10130</name>
</gene>